<evidence type="ECO:0000313" key="6">
    <source>
        <dbReference type="Proteomes" id="UP000525078"/>
    </source>
</evidence>
<dbReference type="PROSITE" id="PS51375">
    <property type="entry name" value="PPR"/>
    <property type="match status" value="1"/>
</dbReference>
<dbReference type="GO" id="GO:0005739">
    <property type="term" value="C:mitochondrion"/>
    <property type="evidence" value="ECO:0007669"/>
    <property type="project" value="TreeGrafter"/>
</dbReference>
<comment type="caution">
    <text evidence="4">The sequence shown here is derived from an EMBL/GenBank/DDBJ whole genome shotgun (WGS) entry which is preliminary data.</text>
</comment>
<dbReference type="Pfam" id="PF01535">
    <property type="entry name" value="PPR"/>
    <property type="match status" value="4"/>
</dbReference>
<evidence type="ECO:0000256" key="2">
    <source>
        <dbReference type="ARBA" id="ARBA00022737"/>
    </source>
</evidence>
<dbReference type="InterPro" id="IPR002885">
    <property type="entry name" value="PPR_rpt"/>
</dbReference>
<dbReference type="Gene3D" id="1.25.40.10">
    <property type="entry name" value="Tetratricopeptide repeat domain"/>
    <property type="match status" value="2"/>
</dbReference>
<keyword evidence="2" id="KW-0677">Repeat</keyword>
<comment type="similarity">
    <text evidence="1">Belongs to the PPR family. P subfamily.</text>
</comment>
<dbReference type="EMBL" id="JAATIQ010000007">
    <property type="protein sequence ID" value="KAF4402402.1"/>
    <property type="molecule type" value="Genomic_DNA"/>
</dbReference>
<reference evidence="6 7" key="1">
    <citation type="journal article" date="2020" name="bioRxiv">
        <title>Sequence and annotation of 42 cannabis genomes reveals extensive copy number variation in cannabinoid synthesis and pathogen resistance genes.</title>
        <authorList>
            <person name="Mckernan K.J."/>
            <person name="Helbert Y."/>
            <person name="Kane L.T."/>
            <person name="Ebling H."/>
            <person name="Zhang L."/>
            <person name="Liu B."/>
            <person name="Eaton Z."/>
            <person name="Mclaughlin S."/>
            <person name="Kingan S."/>
            <person name="Baybayan P."/>
            <person name="Concepcion G."/>
            <person name="Jordan M."/>
            <person name="Riva A."/>
            <person name="Barbazuk W."/>
            <person name="Harkins T."/>
        </authorList>
    </citation>
    <scope>NUCLEOTIDE SEQUENCE [LARGE SCALE GENOMIC DNA]</scope>
    <source>
        <strain evidence="6 7">cv. Jamaican Lion 4</strain>
        <strain evidence="5">Father</strain>
        <strain evidence="4">Mother</strain>
        <tissue evidence="4">Leaf</tissue>
    </source>
</reference>
<gene>
    <name evidence="4" type="ORF">F8388_013367</name>
    <name evidence="5" type="ORF">G4B88_012187</name>
</gene>
<protein>
    <recommendedName>
        <fullName evidence="8">Pentatricopeptide repeat-containing protein</fullName>
    </recommendedName>
</protein>
<name>A0A7J6FEH8_CANSA</name>
<evidence type="ECO:0000256" key="1">
    <source>
        <dbReference type="ARBA" id="ARBA00007626"/>
    </source>
</evidence>
<dbReference type="Pfam" id="PF13041">
    <property type="entry name" value="PPR_2"/>
    <property type="match status" value="1"/>
</dbReference>
<sequence length="500" mass="57622">MKSFASDLNSALKWHSRFRTRNVLTLSLYSTATTTAATIDDRFRDGKMRSLYRRISPNLHSVSILPVLDQWIEEGQKVNRFDLVGIINELRHYKRYNHALEVCMWMSDNRYYPITYTDVAIRLDLISKVHGIKEAENYFNDIPMQLKVAEVYSALLNCYAYAKQVVEAEATMQQMKGLRFASTALPYNVLLNLYYQTENREKIDSLMKEMDEKGIRYNKFTYSIWLSSYVADTNVTGIDNVLKKMSSNLEVTVDWLIYSVAANGYIKAGLVEKSLAMLKKSEELMLTAKKLSSAFECLLTQYAAIGKKEEVLRLWEHFKIKHEVYNKGYLSMITSLLKLDDIESANKIFEEWESKKAKYDIRIPNSLIGGYCRKGLLVEAKTLVDRVISANEKPNAKTWNHFTTGYIMHNQIDKAVEALKEEILVAEPRQKPSKDNLVACLEFLKGKGDIQGAEEIIRLLKHKGFVVSEVSAMDVEKDKRRVTKNRKLLKDMQGQKDGRK</sequence>
<dbReference type="NCBIfam" id="TIGR00756">
    <property type="entry name" value="PPR"/>
    <property type="match status" value="1"/>
</dbReference>
<dbReference type="GO" id="GO:0003729">
    <property type="term" value="F:mRNA binding"/>
    <property type="evidence" value="ECO:0007669"/>
    <property type="project" value="UniProtKB-ARBA"/>
</dbReference>
<dbReference type="PANTHER" id="PTHR45717">
    <property type="entry name" value="OS12G0527900 PROTEIN"/>
    <property type="match status" value="1"/>
</dbReference>
<dbReference type="Proteomes" id="UP000525078">
    <property type="component" value="Unassembled WGS sequence"/>
</dbReference>
<proteinExistence type="inferred from homology"/>
<keyword evidence="7" id="KW-1185">Reference proteome</keyword>
<evidence type="ECO:0000256" key="3">
    <source>
        <dbReference type="PROSITE-ProRule" id="PRU00708"/>
    </source>
</evidence>
<evidence type="ECO:0000313" key="7">
    <source>
        <dbReference type="Proteomes" id="UP000583929"/>
    </source>
</evidence>
<feature type="repeat" description="PPR" evidence="3">
    <location>
        <begin position="360"/>
        <end position="394"/>
    </location>
</feature>
<dbReference type="PANTHER" id="PTHR45717:SF28">
    <property type="entry name" value="PENTACOTRIPEPTIDE-REPEAT REGION OF PRORP DOMAIN-CONTAINING PROTEIN"/>
    <property type="match status" value="1"/>
</dbReference>
<accession>A0A7J6FEH8</accession>
<organism evidence="4 6">
    <name type="scientific">Cannabis sativa</name>
    <name type="common">Hemp</name>
    <name type="synonym">Marijuana</name>
    <dbReference type="NCBI Taxonomy" id="3483"/>
    <lineage>
        <taxon>Eukaryota</taxon>
        <taxon>Viridiplantae</taxon>
        <taxon>Streptophyta</taxon>
        <taxon>Embryophyta</taxon>
        <taxon>Tracheophyta</taxon>
        <taxon>Spermatophyta</taxon>
        <taxon>Magnoliopsida</taxon>
        <taxon>eudicotyledons</taxon>
        <taxon>Gunneridae</taxon>
        <taxon>Pentapetalae</taxon>
        <taxon>rosids</taxon>
        <taxon>fabids</taxon>
        <taxon>Rosales</taxon>
        <taxon>Cannabaceae</taxon>
        <taxon>Cannabis</taxon>
    </lineage>
</organism>
<evidence type="ECO:0000313" key="5">
    <source>
        <dbReference type="EMBL" id="KAF4402402.1"/>
    </source>
</evidence>
<dbReference type="InterPro" id="IPR011990">
    <property type="entry name" value="TPR-like_helical_dom_sf"/>
</dbReference>
<dbReference type="Proteomes" id="UP000583929">
    <property type="component" value="Unassembled WGS sequence"/>
</dbReference>
<dbReference type="EMBL" id="JAATIP010000131">
    <property type="protein sequence ID" value="KAF4369038.1"/>
    <property type="molecule type" value="Genomic_DNA"/>
</dbReference>
<evidence type="ECO:0008006" key="8">
    <source>
        <dbReference type="Google" id="ProtNLM"/>
    </source>
</evidence>
<evidence type="ECO:0000313" key="4">
    <source>
        <dbReference type="EMBL" id="KAF4369038.1"/>
    </source>
</evidence>
<dbReference type="AlphaFoldDB" id="A0A7J6FEH8"/>